<keyword evidence="2" id="KW-1185">Reference proteome</keyword>
<dbReference type="EMBL" id="JARAYU010000030">
    <property type="protein sequence ID" value="MDX3706609.1"/>
    <property type="molecule type" value="Genomic_DNA"/>
</dbReference>
<organism evidence="1 2">
    <name type="scientific">Streptomyces europaeiscabiei</name>
    <dbReference type="NCBI Taxonomy" id="146819"/>
    <lineage>
        <taxon>Bacteria</taxon>
        <taxon>Bacillati</taxon>
        <taxon>Actinomycetota</taxon>
        <taxon>Actinomycetes</taxon>
        <taxon>Kitasatosporales</taxon>
        <taxon>Streptomycetaceae</taxon>
        <taxon>Streptomyces</taxon>
    </lineage>
</organism>
<comment type="caution">
    <text evidence="1">The sequence shown here is derived from an EMBL/GenBank/DDBJ whole genome shotgun (WGS) entry which is preliminary data.</text>
</comment>
<evidence type="ECO:0000313" key="1">
    <source>
        <dbReference type="EMBL" id="MDX3706609.1"/>
    </source>
</evidence>
<reference evidence="1 2" key="1">
    <citation type="journal article" date="2023" name="Microb. Genom.">
        <title>Mesoterricola silvestris gen. nov., sp. nov., Mesoterricola sediminis sp. nov., Geothrix oryzae sp. nov., Geothrix edaphica sp. nov., Geothrix rubra sp. nov., and Geothrix limicola sp. nov., six novel members of Acidobacteriota isolated from soils.</title>
        <authorList>
            <person name="Weisberg A.J."/>
            <person name="Pearce E."/>
            <person name="Kramer C.G."/>
            <person name="Chang J.H."/>
            <person name="Clarke C.R."/>
        </authorList>
    </citation>
    <scope>NUCLEOTIDE SEQUENCE [LARGE SCALE GENOMIC DNA]</scope>
    <source>
        <strain evidence="1 2">ID09-01A</strain>
    </source>
</reference>
<dbReference type="RefSeq" id="WP_319054133.1">
    <property type="nucleotide sequence ID" value="NZ_JARAUR010000108.1"/>
</dbReference>
<evidence type="ECO:0000313" key="2">
    <source>
        <dbReference type="Proteomes" id="UP001271274"/>
    </source>
</evidence>
<proteinExistence type="predicted"/>
<sequence>MTEHPAPDAPLCRCVPPWPALTAVIEGTAYPAEPARAHTPASALYLAHCTVCGAPYTRPWRRLTPDTRAA</sequence>
<gene>
    <name evidence="1" type="ORF">PV662_44440</name>
</gene>
<protein>
    <submittedName>
        <fullName evidence="1">Uncharacterized protein</fullName>
    </submittedName>
</protein>
<accession>A0ABU4NXS4</accession>
<dbReference type="Proteomes" id="UP001271274">
    <property type="component" value="Unassembled WGS sequence"/>
</dbReference>
<name>A0ABU4NXS4_9ACTN</name>